<dbReference type="GeneID" id="102812984"/>
<evidence type="ECO:0000256" key="2">
    <source>
        <dbReference type="ARBA" id="ARBA00022741"/>
    </source>
</evidence>
<dbReference type="InterPro" id="IPR027417">
    <property type="entry name" value="P-loop_NTPase"/>
</dbReference>
<dbReference type="SUPFAM" id="SSF52540">
    <property type="entry name" value="P-loop containing nucleoside triphosphate hydrolases"/>
    <property type="match status" value="1"/>
</dbReference>
<evidence type="ECO:0000256" key="1">
    <source>
        <dbReference type="ARBA" id="ARBA00005429"/>
    </source>
</evidence>
<evidence type="ECO:0000256" key="4">
    <source>
        <dbReference type="ARBA" id="ARBA00023134"/>
    </source>
</evidence>
<dbReference type="InterPro" id="IPR007743">
    <property type="entry name" value="Immunity-related_GTPase-like"/>
</dbReference>
<dbReference type="GO" id="GO:0005525">
    <property type="term" value="F:GTP binding"/>
    <property type="evidence" value="ECO:0007669"/>
    <property type="project" value="UniProtKB-KW"/>
</dbReference>
<dbReference type="PANTHER" id="PTHR32341">
    <property type="entry name" value="INTERFERON-INDUCIBLE GTPASE"/>
    <property type="match status" value="1"/>
</dbReference>
<evidence type="ECO:0000313" key="7">
    <source>
        <dbReference type="RefSeq" id="XP_006873541.1"/>
    </source>
</evidence>
<evidence type="ECO:0000259" key="5">
    <source>
        <dbReference type="PROSITE" id="PS51716"/>
    </source>
</evidence>
<dbReference type="SUPFAM" id="SSF47353">
    <property type="entry name" value="Retrovirus capsid dimerization domain-like"/>
    <property type="match status" value="1"/>
</dbReference>
<dbReference type="Gene3D" id="3.30.70.270">
    <property type="match status" value="1"/>
</dbReference>
<dbReference type="PANTHER" id="PTHR32341:SF9">
    <property type="entry name" value="IMMUNITY-RELATED GTPASE FAMILY M PROTEIN"/>
    <property type="match status" value="1"/>
</dbReference>
<accession>A0A9B0WZD3</accession>
<dbReference type="Gene3D" id="3.40.50.300">
    <property type="entry name" value="P-loop containing nucleotide triphosphate hydrolases"/>
    <property type="match status" value="1"/>
</dbReference>
<name>A0A9B0WZD3_CHRAS</name>
<dbReference type="AlphaFoldDB" id="A0A9B0WZD3"/>
<dbReference type="InterPro" id="IPR030385">
    <property type="entry name" value="G_IRG_dom"/>
</dbReference>
<dbReference type="Pfam" id="PF05049">
    <property type="entry name" value="IIGP"/>
    <property type="match status" value="1"/>
</dbReference>
<evidence type="ECO:0000256" key="3">
    <source>
        <dbReference type="ARBA" id="ARBA00022801"/>
    </source>
</evidence>
<keyword evidence="4" id="KW-0342">GTP-binding</keyword>
<protein>
    <submittedName>
        <fullName evidence="7">Immunity-related GTPase family M protein 1-like</fullName>
    </submittedName>
</protein>
<dbReference type="InterPro" id="IPR051515">
    <property type="entry name" value="IRG"/>
</dbReference>
<dbReference type="PROSITE" id="PS51716">
    <property type="entry name" value="G_IRG"/>
    <property type="match status" value="1"/>
</dbReference>
<dbReference type="RefSeq" id="XP_006873541.1">
    <property type="nucleotide sequence ID" value="XM_006873479.1"/>
</dbReference>
<dbReference type="OrthoDB" id="422720at2759"/>
<sequence length="496" mass="55874">MAQQLRFTVQIYQQINLAAQRTWKELPTKGDRSLDISSIRQCPEESFQEFVTHLSQAVGSTIADCQAGQLDTFENANKDKYPEAYVTHYMDDILLGHPLEATVLLIFGDMQLALEQAGLCIALKKVTPLFTTMEEHSLSFHAPCSASFSSGAPFHEDCSISSQAGVINIEKDLMDGKLLNVISEAMKTWKTVPSTSVNIAVTGASGNGMSSFINALRNIGHEEKTSAPTGVVRTTYKPTSYSSSYFPNVVLWDLPGMSTSPQALEDYLKEMQFSQYDLIIIIASEQFSMSHVMLAKGIKRLAKKFYIVWTKLDTDIRTSALKKEQLLETIQEHILENLQKEQVCEPSIFLVSSLDPSLHDFPNLMKTLRMDIFRIRCQEPLQNLLHTCEKIINEKMTSLKKNIDTQSFHCIIDPENLDNSEECLKAYKVLFGVDNESLQQVAQKIGTEVLKYTSNMKSQDLQILSNVDWIQFFGLTETHLFQKEEHHLGIAVGGEY</sequence>
<dbReference type="GO" id="GO:0035458">
    <property type="term" value="P:cellular response to interferon-beta"/>
    <property type="evidence" value="ECO:0007669"/>
    <property type="project" value="TreeGrafter"/>
</dbReference>
<dbReference type="GO" id="GO:0005789">
    <property type="term" value="C:endoplasmic reticulum membrane"/>
    <property type="evidence" value="ECO:0007669"/>
    <property type="project" value="TreeGrafter"/>
</dbReference>
<keyword evidence="3" id="KW-0378">Hydrolase</keyword>
<evidence type="ECO:0000313" key="6">
    <source>
        <dbReference type="Proteomes" id="UP000504623"/>
    </source>
</evidence>
<comment type="similarity">
    <text evidence="1">Belongs to the TRAFAC class dynamin-like GTPase superfamily. IRG family.</text>
</comment>
<gene>
    <name evidence="7" type="primary">LOC102812984</name>
</gene>
<dbReference type="GO" id="GO:0000045">
    <property type="term" value="P:autophagosome assembly"/>
    <property type="evidence" value="ECO:0007669"/>
    <property type="project" value="TreeGrafter"/>
</dbReference>
<proteinExistence type="inferred from homology"/>
<feature type="domain" description="IRG-type G" evidence="5">
    <location>
        <begin position="195"/>
        <end position="371"/>
    </location>
</feature>
<dbReference type="GO" id="GO:0045087">
    <property type="term" value="P:innate immune response"/>
    <property type="evidence" value="ECO:0007669"/>
    <property type="project" value="TreeGrafter"/>
</dbReference>
<keyword evidence="2" id="KW-0547">Nucleotide-binding</keyword>
<organism evidence="6 7">
    <name type="scientific">Chrysochloris asiatica</name>
    <name type="common">Cape golden mole</name>
    <dbReference type="NCBI Taxonomy" id="185453"/>
    <lineage>
        <taxon>Eukaryota</taxon>
        <taxon>Metazoa</taxon>
        <taxon>Chordata</taxon>
        <taxon>Craniata</taxon>
        <taxon>Vertebrata</taxon>
        <taxon>Euteleostomi</taxon>
        <taxon>Mammalia</taxon>
        <taxon>Eutheria</taxon>
        <taxon>Afrotheria</taxon>
        <taxon>Chrysochloridae</taxon>
        <taxon>Chrysochlorinae</taxon>
        <taxon>Chrysochloris</taxon>
    </lineage>
</organism>
<dbReference type="GO" id="GO:0003924">
    <property type="term" value="F:GTPase activity"/>
    <property type="evidence" value="ECO:0007669"/>
    <property type="project" value="TreeGrafter"/>
</dbReference>
<keyword evidence="6" id="KW-1185">Reference proteome</keyword>
<dbReference type="Proteomes" id="UP000504623">
    <property type="component" value="Unplaced"/>
</dbReference>
<dbReference type="InterPro" id="IPR043128">
    <property type="entry name" value="Rev_trsase/Diguanyl_cyclase"/>
</dbReference>
<dbReference type="FunFam" id="3.40.50.300:FF:000541">
    <property type="entry name" value="Immunity related GTPase M"/>
    <property type="match status" value="1"/>
</dbReference>
<reference evidence="7" key="1">
    <citation type="submission" date="2025-08" db="UniProtKB">
        <authorList>
            <consortium name="RefSeq"/>
        </authorList>
    </citation>
    <scope>IDENTIFICATION</scope>
    <source>
        <tissue evidence="7">Spleen</tissue>
    </source>
</reference>